<dbReference type="GO" id="GO:0031419">
    <property type="term" value="F:cobalamin binding"/>
    <property type="evidence" value="ECO:0007669"/>
    <property type="project" value="InterPro"/>
</dbReference>
<evidence type="ECO:0000313" key="2">
    <source>
        <dbReference type="EMBL" id="SDY00399.1"/>
    </source>
</evidence>
<accession>A0A1H3GDL0</accession>
<keyword evidence="3" id="KW-1185">Reference proteome</keyword>
<dbReference type="AlphaFoldDB" id="A0A1H3GDL0"/>
<dbReference type="Pfam" id="PF02286">
    <property type="entry name" value="Dehydratase_LU"/>
    <property type="match status" value="1"/>
</dbReference>
<evidence type="ECO:0000313" key="3">
    <source>
        <dbReference type="Proteomes" id="UP000199266"/>
    </source>
</evidence>
<dbReference type="InterPro" id="IPR003206">
    <property type="entry name" value="Diol/glycerol_deHydtase_lsu"/>
</dbReference>
<dbReference type="Proteomes" id="UP000199266">
    <property type="component" value="Unassembled WGS sequence"/>
</dbReference>
<dbReference type="GO" id="GO:0016836">
    <property type="term" value="F:hydro-lyase activity"/>
    <property type="evidence" value="ECO:0007669"/>
    <property type="project" value="InterPro"/>
</dbReference>
<evidence type="ECO:0000259" key="1">
    <source>
        <dbReference type="Pfam" id="PF02286"/>
    </source>
</evidence>
<feature type="domain" description="Diol/glycerol dehydratase large subunit" evidence="1">
    <location>
        <begin position="5"/>
        <end position="555"/>
    </location>
</feature>
<gene>
    <name evidence="2" type="ORF">SAMN03080603_01436</name>
</gene>
<dbReference type="InterPro" id="IPR016176">
    <property type="entry name" value="Cbl-dep_enz_cat"/>
</dbReference>
<dbReference type="EMBL" id="FNPD01000008">
    <property type="protein sequence ID" value="SDY00399.1"/>
    <property type="molecule type" value="Genomic_DNA"/>
</dbReference>
<reference evidence="3" key="1">
    <citation type="submission" date="2016-10" db="EMBL/GenBank/DDBJ databases">
        <authorList>
            <person name="Varghese N."/>
            <person name="Submissions S."/>
        </authorList>
    </citation>
    <scope>NUCLEOTIDE SEQUENCE [LARGE SCALE GENOMIC DNA]</scope>
    <source>
        <strain evidence="3">DSM 13490</strain>
    </source>
</reference>
<organism evidence="2 3">
    <name type="scientific">Acetomicrobium thermoterrenum DSM 13490</name>
    <dbReference type="NCBI Taxonomy" id="1120987"/>
    <lineage>
        <taxon>Bacteria</taxon>
        <taxon>Thermotogati</taxon>
        <taxon>Synergistota</taxon>
        <taxon>Synergistia</taxon>
        <taxon>Synergistales</taxon>
        <taxon>Acetomicrobiaceae</taxon>
        <taxon>Acetomicrobium</taxon>
    </lineage>
</organism>
<dbReference type="SUPFAM" id="SSF51703">
    <property type="entry name" value="Cobalamin (vitamin B12)-dependent enzymes"/>
    <property type="match status" value="1"/>
</dbReference>
<dbReference type="NCBIfam" id="NF011979">
    <property type="entry name" value="PRK15444.1"/>
    <property type="match status" value="1"/>
</dbReference>
<dbReference type="InterPro" id="IPR036999">
    <property type="entry name" value="Diol/glycerol_deHase_lsu_sf"/>
</dbReference>
<proteinExistence type="predicted"/>
<name>A0A1H3GDL0_9BACT</name>
<protein>
    <submittedName>
        <fullName evidence="2">Propanediol dehydratase large subunit</fullName>
    </submittedName>
</protein>
<dbReference type="Gene3D" id="3.20.20.350">
    <property type="entry name" value="Diol/glycerol dehydratase, large subunit"/>
    <property type="match status" value="1"/>
</dbReference>
<sequence>MAKSKRQKRFEILEQRPVALDGFLKEIPESGLIAMDSPFDPKPSVEVVNGKIVEMDGVRREKFDMIDRFIADHTIDVSLASEMMAIDCSKLAYMLVDPAVSRSELIKIFGALTPAKIAKVLSLLNVVELMMAMYKMRARKRPAEQCHVTNVRDNPVLIAADAAEGALYGFDELETTVANTRYGPLNAISLLVGGHIGRPGVLTCCSMEESVELRQAMSGWTSYAETISTYGTERVFVDGDDTPWSKGFLCSAYQSRGAKTRFTSGGAAELLMGYPDGKSMLYLEVRTLMVTKGDGAQGTQNGCKSCIGVGAALPGGIRAILAENLAAAILDLETVTGNDQSFTHSDIRRVARTLMQLLPGTDFICGGYSATPNYDNMFAGSNWDTADYYDWMVLQRDLKVDGGLRPIKEEQAIEIRSRAARAIQCVFNELGLPSITDDEIEAAIYCNGSREMPERDMVADMKAAQRLVEDGISGIDIAKILAKNGYTDAARGIFEVLKQRIAGDYLQTSAIIDKNFHVISSVNEPNDYSGPGTGYRVSDEKWKEIQKIPMELGPEDLI</sequence>